<dbReference type="Gene3D" id="2.170.130.10">
    <property type="entry name" value="TonB-dependent receptor, plug domain"/>
    <property type="match status" value="1"/>
</dbReference>
<keyword evidence="13" id="KW-0732">Signal</keyword>
<comment type="subcellular location">
    <subcellularLocation>
        <location evidence="1 11">Cell outer membrane</location>
        <topology evidence="1 11">Multi-pass membrane protein</topology>
    </subcellularLocation>
</comment>
<evidence type="ECO:0000256" key="7">
    <source>
        <dbReference type="ARBA" id="ARBA00023065"/>
    </source>
</evidence>
<dbReference type="AlphaFoldDB" id="A0A7W9B774"/>
<dbReference type="InterPro" id="IPR036942">
    <property type="entry name" value="Beta-barrel_TonB_sf"/>
</dbReference>
<dbReference type="GO" id="GO:0006826">
    <property type="term" value="P:iron ion transport"/>
    <property type="evidence" value="ECO:0007669"/>
    <property type="project" value="UniProtKB-KW"/>
</dbReference>
<feature type="domain" description="TonB-dependent receptor-like beta-barrel" evidence="14">
    <location>
        <begin position="316"/>
        <end position="772"/>
    </location>
</feature>
<dbReference type="Gene3D" id="2.40.170.20">
    <property type="entry name" value="TonB-dependent receptor, beta-barrel domain"/>
    <property type="match status" value="1"/>
</dbReference>
<keyword evidence="5 11" id="KW-0812">Transmembrane</keyword>
<dbReference type="PROSITE" id="PS52016">
    <property type="entry name" value="TONB_DEPENDENT_REC_3"/>
    <property type="match status" value="1"/>
</dbReference>
<keyword evidence="3 11" id="KW-1134">Transmembrane beta strand</keyword>
<comment type="caution">
    <text evidence="16">The sequence shown here is derived from an EMBL/GenBank/DDBJ whole genome shotgun (WGS) entry which is preliminary data.</text>
</comment>
<keyword evidence="7" id="KW-0406">Ion transport</keyword>
<evidence type="ECO:0000256" key="10">
    <source>
        <dbReference type="ARBA" id="ARBA00023237"/>
    </source>
</evidence>
<keyword evidence="10 11" id="KW-0998">Cell outer membrane</keyword>
<evidence type="ECO:0000313" key="16">
    <source>
        <dbReference type="EMBL" id="MBB5707478.1"/>
    </source>
</evidence>
<evidence type="ECO:0000256" key="4">
    <source>
        <dbReference type="ARBA" id="ARBA00022496"/>
    </source>
</evidence>
<evidence type="ECO:0000256" key="13">
    <source>
        <dbReference type="SAM" id="SignalP"/>
    </source>
</evidence>
<evidence type="ECO:0000256" key="3">
    <source>
        <dbReference type="ARBA" id="ARBA00022452"/>
    </source>
</evidence>
<keyword evidence="9 11" id="KW-0472">Membrane</keyword>
<dbReference type="PANTHER" id="PTHR32552:SF81">
    <property type="entry name" value="TONB-DEPENDENT OUTER MEMBRANE RECEPTOR"/>
    <property type="match status" value="1"/>
</dbReference>
<dbReference type="GO" id="GO:0009279">
    <property type="term" value="C:cell outer membrane"/>
    <property type="evidence" value="ECO:0007669"/>
    <property type="project" value="UniProtKB-SubCell"/>
</dbReference>
<dbReference type="RefSeq" id="WP_184099341.1">
    <property type="nucleotide sequence ID" value="NZ_JACIJH010000009.1"/>
</dbReference>
<reference evidence="16 17" key="1">
    <citation type="submission" date="2020-08" db="EMBL/GenBank/DDBJ databases">
        <title>Genomic Encyclopedia of Type Strains, Phase IV (KMG-IV): sequencing the most valuable type-strain genomes for metagenomic binning, comparative biology and taxonomic classification.</title>
        <authorList>
            <person name="Goeker M."/>
        </authorList>
    </citation>
    <scope>NUCLEOTIDE SEQUENCE [LARGE SCALE GENOMIC DNA]</scope>
    <source>
        <strain evidence="16 17">DSM 27163</strain>
    </source>
</reference>
<sequence>MKRSISVRGTLLLGVAYCLASTASSALAQQSGESDPDVVAQGGASSLQQAGVQRGGLQDIVVTARRSEERSQDVPISITTVSGEDLQKFSMRDVAEIQKVTPGLYMSSQNSAGRVKITIRGQSEADSRLTTDPSVGVYIDGINYTRTYGLRSSFVDLAQVEVLKGPQGTLFGKNTTGGAINITTQHPKYQAEGYADLLYGSYNNMQALGVINLPIVEDRLAIRAVGQVISRDGYGSKLDGQDIGDDHVVTGRLLLRADPAENVRIFLSGDYTRQRNTGTNVILTDDSMLQNTNSGTGTLGSIAAELGLDPTSEVDRRRAYDVWRGYYDGYSNGSKFQSGFATDPRGIFDDVDHWGVSGEIAVDVGDITIKSITAYRHLNREYIQDLDGTPFSLLQVHLGTDVQNFSQELQVSSIDGTGLDWQFGAYYNRESGNELSDNNTNSYVSASRSSVTDTDSLNKSAAVYGQAVLHLTDSLRMTGGLRYTEDYRGITSHSRIEPSFAIPPAVPASAARCNQLAPEFGGPVYPHCNYETHSKFDQFTWLASVDWKPAPDLLVYGSVNKGYRAGGYTAQAFSRPLTPDQLEQASNPFQPEKVIAYEVGFKSDLLGRTLRVNGAAFYQDYTNIQQQIRDYIDGNSVTLIRNAAAATLWGGELEVVFAPTDATMINLGVSYLSAEYDEYIVPNAAGDLIDLSGAPFPAPEVTFNIGATQTVPLSDGELRFSTNFNWIDDVVYRAEAKNLPSVTQGAFGLLDARISWRIHSQDLEISIFGKNLTDKRYIQAASNSEGLGFNYAFPGDPRVFGIQVRKNF</sequence>
<dbReference type="PANTHER" id="PTHR32552">
    <property type="entry name" value="FERRICHROME IRON RECEPTOR-RELATED"/>
    <property type="match status" value="1"/>
</dbReference>
<keyword evidence="16" id="KW-0675">Receptor</keyword>
<evidence type="ECO:0000256" key="12">
    <source>
        <dbReference type="RuleBase" id="RU003357"/>
    </source>
</evidence>
<organism evidence="16 17">
    <name type="scientific">Sphingopyxis panaciterrulae</name>
    <dbReference type="NCBI Taxonomy" id="462372"/>
    <lineage>
        <taxon>Bacteria</taxon>
        <taxon>Pseudomonadati</taxon>
        <taxon>Pseudomonadota</taxon>
        <taxon>Alphaproteobacteria</taxon>
        <taxon>Sphingomonadales</taxon>
        <taxon>Sphingomonadaceae</taxon>
        <taxon>Sphingopyxis</taxon>
    </lineage>
</organism>
<evidence type="ECO:0000259" key="15">
    <source>
        <dbReference type="Pfam" id="PF07715"/>
    </source>
</evidence>
<keyword evidence="6" id="KW-0408">Iron</keyword>
<feature type="chain" id="PRO_5030882399" evidence="13">
    <location>
        <begin position="29"/>
        <end position="808"/>
    </location>
</feature>
<comment type="similarity">
    <text evidence="11 12">Belongs to the TonB-dependent receptor family.</text>
</comment>
<keyword evidence="4" id="KW-0410">Iron transport</keyword>
<protein>
    <submittedName>
        <fullName evidence="16">Iron complex outermembrane receptor protein</fullName>
    </submittedName>
</protein>
<keyword evidence="2 11" id="KW-0813">Transport</keyword>
<evidence type="ECO:0000256" key="1">
    <source>
        <dbReference type="ARBA" id="ARBA00004571"/>
    </source>
</evidence>
<dbReference type="InterPro" id="IPR012910">
    <property type="entry name" value="Plug_dom"/>
</dbReference>
<accession>A0A7W9B774</accession>
<feature type="domain" description="TonB-dependent receptor plug" evidence="15">
    <location>
        <begin position="72"/>
        <end position="179"/>
    </location>
</feature>
<dbReference type="Pfam" id="PF00593">
    <property type="entry name" value="TonB_dep_Rec_b-barrel"/>
    <property type="match status" value="1"/>
</dbReference>
<evidence type="ECO:0000256" key="6">
    <source>
        <dbReference type="ARBA" id="ARBA00023004"/>
    </source>
</evidence>
<evidence type="ECO:0000259" key="14">
    <source>
        <dbReference type="Pfam" id="PF00593"/>
    </source>
</evidence>
<evidence type="ECO:0000256" key="8">
    <source>
        <dbReference type="ARBA" id="ARBA00023077"/>
    </source>
</evidence>
<dbReference type="EMBL" id="JACIJH010000009">
    <property type="protein sequence ID" value="MBB5707478.1"/>
    <property type="molecule type" value="Genomic_DNA"/>
</dbReference>
<dbReference type="InterPro" id="IPR037066">
    <property type="entry name" value="Plug_dom_sf"/>
</dbReference>
<dbReference type="InterPro" id="IPR000531">
    <property type="entry name" value="Beta-barrel_TonB"/>
</dbReference>
<name>A0A7W9B774_9SPHN</name>
<evidence type="ECO:0000256" key="5">
    <source>
        <dbReference type="ARBA" id="ARBA00022692"/>
    </source>
</evidence>
<evidence type="ECO:0000256" key="9">
    <source>
        <dbReference type="ARBA" id="ARBA00023136"/>
    </source>
</evidence>
<proteinExistence type="inferred from homology"/>
<gene>
    <name evidence="16" type="ORF">FHR21_002844</name>
</gene>
<dbReference type="InterPro" id="IPR039426">
    <property type="entry name" value="TonB-dep_rcpt-like"/>
</dbReference>
<evidence type="ECO:0000256" key="11">
    <source>
        <dbReference type="PROSITE-ProRule" id="PRU01360"/>
    </source>
</evidence>
<dbReference type="CDD" id="cd01347">
    <property type="entry name" value="ligand_gated_channel"/>
    <property type="match status" value="1"/>
</dbReference>
<evidence type="ECO:0000313" key="17">
    <source>
        <dbReference type="Proteomes" id="UP000537161"/>
    </source>
</evidence>
<feature type="signal peptide" evidence="13">
    <location>
        <begin position="1"/>
        <end position="28"/>
    </location>
</feature>
<evidence type="ECO:0000256" key="2">
    <source>
        <dbReference type="ARBA" id="ARBA00022448"/>
    </source>
</evidence>
<keyword evidence="17" id="KW-1185">Reference proteome</keyword>
<dbReference type="Proteomes" id="UP000537161">
    <property type="component" value="Unassembled WGS sequence"/>
</dbReference>
<dbReference type="Pfam" id="PF07715">
    <property type="entry name" value="Plug"/>
    <property type="match status" value="1"/>
</dbReference>
<dbReference type="SUPFAM" id="SSF56935">
    <property type="entry name" value="Porins"/>
    <property type="match status" value="1"/>
</dbReference>
<keyword evidence="8 12" id="KW-0798">TonB box</keyword>